<sequence length="135" mass="14150">MGFLSRLRTAFTKGERPGLTADAPGLVVVAECFDDAEAASTALTRSGDFRAPDPAVLRHHLSLPVARVDEATAVVGQDGYTLRELGAGEAGFVLVVAARGQVVSALECSRERSRMVSLASRLGGDARGWDVLQPG</sequence>
<protein>
    <submittedName>
        <fullName evidence="1">Uncharacterized protein</fullName>
    </submittedName>
</protein>
<proteinExistence type="predicted"/>
<evidence type="ECO:0000313" key="2">
    <source>
        <dbReference type="Proteomes" id="UP000282454"/>
    </source>
</evidence>
<comment type="caution">
    <text evidence="1">The sequence shown here is derived from an EMBL/GenBank/DDBJ whole genome shotgun (WGS) entry which is preliminary data.</text>
</comment>
<dbReference type="EMBL" id="RCDD01000001">
    <property type="protein sequence ID" value="RLK61465.1"/>
    <property type="molecule type" value="Genomic_DNA"/>
</dbReference>
<evidence type="ECO:0000313" key="1">
    <source>
        <dbReference type="EMBL" id="RLK61465.1"/>
    </source>
</evidence>
<name>A0A421BAX1_9PSEU</name>
<reference evidence="1 2" key="1">
    <citation type="submission" date="2018-10" db="EMBL/GenBank/DDBJ databases">
        <title>Genomic Encyclopedia of Archaeal and Bacterial Type Strains, Phase II (KMG-II): from individual species to whole genera.</title>
        <authorList>
            <person name="Goeker M."/>
        </authorList>
    </citation>
    <scope>NUCLEOTIDE SEQUENCE [LARGE SCALE GENOMIC DNA]</scope>
    <source>
        <strain evidence="1 2">DSM 45657</strain>
    </source>
</reference>
<organism evidence="1 2">
    <name type="scientific">Actinokineospora cianjurensis</name>
    <dbReference type="NCBI Taxonomy" id="585224"/>
    <lineage>
        <taxon>Bacteria</taxon>
        <taxon>Bacillati</taxon>
        <taxon>Actinomycetota</taxon>
        <taxon>Actinomycetes</taxon>
        <taxon>Pseudonocardiales</taxon>
        <taxon>Pseudonocardiaceae</taxon>
        <taxon>Actinokineospora</taxon>
    </lineage>
</organism>
<dbReference type="OrthoDB" id="4555099at2"/>
<dbReference type="RefSeq" id="WP_121390115.1">
    <property type="nucleotide sequence ID" value="NZ_RCDD01000001.1"/>
</dbReference>
<keyword evidence="2" id="KW-1185">Reference proteome</keyword>
<dbReference type="AlphaFoldDB" id="A0A421BAX1"/>
<dbReference type="Proteomes" id="UP000282454">
    <property type="component" value="Unassembled WGS sequence"/>
</dbReference>
<accession>A0A421BAX1</accession>
<gene>
    <name evidence="1" type="ORF">CLV68_2006</name>
</gene>